<sequence>MDDMGRIWDKKKDIDGIIMNHFLNIFTSNGLTTNLEGLGIEERVIQQIVGKDVIKLAPSFLNGKVELEGFNPKEFIAMQKVMTVEPKNKPQSTVVKWKRPGKGLLKMNVDGAWMENKAAIGVIIRDNRREIMTALAEQIGS</sequence>
<evidence type="ECO:0008006" key="3">
    <source>
        <dbReference type="Google" id="ProtNLM"/>
    </source>
</evidence>
<accession>A0ABD3B2Q9</accession>
<reference evidence="1 2" key="1">
    <citation type="submission" date="2024-11" db="EMBL/GenBank/DDBJ databases">
        <title>A near-complete genome assembly of Cinchona calisaya.</title>
        <authorList>
            <person name="Lian D.C."/>
            <person name="Zhao X.W."/>
            <person name="Wei L."/>
        </authorList>
    </citation>
    <scope>NUCLEOTIDE SEQUENCE [LARGE SCALE GENOMIC DNA]</scope>
    <source>
        <tissue evidence="1">Nenye</tissue>
    </source>
</reference>
<protein>
    <recommendedName>
        <fullName evidence="3">RNase H type-1 domain-containing protein</fullName>
    </recommendedName>
</protein>
<name>A0ABD3B2Q9_9GENT</name>
<gene>
    <name evidence="1" type="ORF">ACH5RR_000790</name>
</gene>
<evidence type="ECO:0000313" key="2">
    <source>
        <dbReference type="Proteomes" id="UP001630127"/>
    </source>
</evidence>
<dbReference type="AlphaFoldDB" id="A0ABD3B2Q9"/>
<dbReference type="EMBL" id="JBJUIK010000001">
    <property type="protein sequence ID" value="KAL3537424.1"/>
    <property type="molecule type" value="Genomic_DNA"/>
</dbReference>
<proteinExistence type="predicted"/>
<dbReference type="Proteomes" id="UP001630127">
    <property type="component" value="Unassembled WGS sequence"/>
</dbReference>
<keyword evidence="2" id="KW-1185">Reference proteome</keyword>
<evidence type="ECO:0000313" key="1">
    <source>
        <dbReference type="EMBL" id="KAL3537424.1"/>
    </source>
</evidence>
<comment type="caution">
    <text evidence="1">The sequence shown here is derived from an EMBL/GenBank/DDBJ whole genome shotgun (WGS) entry which is preliminary data.</text>
</comment>
<organism evidence="1 2">
    <name type="scientific">Cinchona calisaya</name>
    <dbReference type="NCBI Taxonomy" id="153742"/>
    <lineage>
        <taxon>Eukaryota</taxon>
        <taxon>Viridiplantae</taxon>
        <taxon>Streptophyta</taxon>
        <taxon>Embryophyta</taxon>
        <taxon>Tracheophyta</taxon>
        <taxon>Spermatophyta</taxon>
        <taxon>Magnoliopsida</taxon>
        <taxon>eudicotyledons</taxon>
        <taxon>Gunneridae</taxon>
        <taxon>Pentapetalae</taxon>
        <taxon>asterids</taxon>
        <taxon>lamiids</taxon>
        <taxon>Gentianales</taxon>
        <taxon>Rubiaceae</taxon>
        <taxon>Cinchonoideae</taxon>
        <taxon>Cinchoneae</taxon>
        <taxon>Cinchona</taxon>
    </lineage>
</organism>